<protein>
    <submittedName>
        <fullName evidence="2">Uncharacterized protein</fullName>
    </submittedName>
</protein>
<dbReference type="EMBL" id="JAJSOF020000027">
    <property type="protein sequence ID" value="KAJ4433529.1"/>
    <property type="molecule type" value="Genomic_DNA"/>
</dbReference>
<dbReference type="InterPro" id="IPR029045">
    <property type="entry name" value="ClpP/crotonase-like_dom_sf"/>
</dbReference>
<organism evidence="2 3">
    <name type="scientific">Periplaneta americana</name>
    <name type="common">American cockroach</name>
    <name type="synonym">Blatta americana</name>
    <dbReference type="NCBI Taxonomy" id="6978"/>
    <lineage>
        <taxon>Eukaryota</taxon>
        <taxon>Metazoa</taxon>
        <taxon>Ecdysozoa</taxon>
        <taxon>Arthropoda</taxon>
        <taxon>Hexapoda</taxon>
        <taxon>Insecta</taxon>
        <taxon>Pterygota</taxon>
        <taxon>Neoptera</taxon>
        <taxon>Polyneoptera</taxon>
        <taxon>Dictyoptera</taxon>
        <taxon>Blattodea</taxon>
        <taxon>Blattoidea</taxon>
        <taxon>Blattidae</taxon>
        <taxon>Blattinae</taxon>
        <taxon>Periplaneta</taxon>
    </lineage>
</organism>
<evidence type="ECO:0000313" key="3">
    <source>
        <dbReference type="Proteomes" id="UP001148838"/>
    </source>
</evidence>
<dbReference type="PANTHER" id="PTHR43802:SF1">
    <property type="entry name" value="IP11341P-RELATED"/>
    <property type="match status" value="1"/>
</dbReference>
<dbReference type="Proteomes" id="UP001148838">
    <property type="component" value="Unassembled WGS sequence"/>
</dbReference>
<dbReference type="PANTHER" id="PTHR43802">
    <property type="entry name" value="ENOYL-COA HYDRATASE"/>
    <property type="match status" value="1"/>
</dbReference>
<reference evidence="2 3" key="1">
    <citation type="journal article" date="2022" name="Allergy">
        <title>Genome assembly and annotation of Periplaneta americana reveal a comprehensive cockroach allergen profile.</title>
        <authorList>
            <person name="Wang L."/>
            <person name="Xiong Q."/>
            <person name="Saelim N."/>
            <person name="Wang L."/>
            <person name="Nong W."/>
            <person name="Wan A.T."/>
            <person name="Shi M."/>
            <person name="Liu X."/>
            <person name="Cao Q."/>
            <person name="Hui J.H.L."/>
            <person name="Sookrung N."/>
            <person name="Leung T.F."/>
            <person name="Tungtrongchitr A."/>
            <person name="Tsui S.K.W."/>
        </authorList>
    </citation>
    <scope>NUCLEOTIDE SEQUENCE [LARGE SCALE GENOMIC DNA]</scope>
    <source>
        <strain evidence="2">PWHHKU_190912</strain>
    </source>
</reference>
<dbReference type="Gene3D" id="1.10.287.2460">
    <property type="match status" value="1"/>
</dbReference>
<proteinExistence type="inferred from homology"/>
<dbReference type="Pfam" id="PF00378">
    <property type="entry name" value="ECH_1"/>
    <property type="match status" value="2"/>
</dbReference>
<dbReference type="InterPro" id="IPR001753">
    <property type="entry name" value="Enoyl-CoA_hydra/iso"/>
</dbReference>
<feature type="non-terminal residue" evidence="2">
    <location>
        <position position="1"/>
    </location>
</feature>
<dbReference type="CDD" id="cd06558">
    <property type="entry name" value="crotonase-like"/>
    <property type="match status" value="1"/>
</dbReference>
<comment type="caution">
    <text evidence="2">The sequence shown here is derived from an EMBL/GenBank/DDBJ whole genome shotgun (WGS) entry which is preliminary data.</text>
</comment>
<dbReference type="Gene3D" id="3.90.226.10">
    <property type="entry name" value="2-enoyl-CoA Hydratase, Chain A, domain 1"/>
    <property type="match status" value="2"/>
</dbReference>
<comment type="similarity">
    <text evidence="1">Belongs to the enoyl-CoA hydratase/isomerase family.</text>
</comment>
<sequence>EILVEKLGPITTIGINRPQKRNCVNKVTAEKLSKAILEFEEDDAALVGVLHGIGGNFCAGYDLEEVSGFGTGDVNFDFTPGHGPMVGKQENAEKTPCACFVHHRFLHEPQRDQTFVAIVEDRDANRSATGVPLIDGGTVRLQALVGLSRALDLILTGRAIKAQEAYEWGLANRVVACGTGLGQAINLASSLVKFPQACMLADRESAYNTAFNANSYEEAFEFEKNNSLPAVLQESIAGAKKFVSGVGRHGKFYNLTGGKEEKPFQSKL</sequence>
<dbReference type="SUPFAM" id="SSF52096">
    <property type="entry name" value="ClpP/crotonase"/>
    <property type="match status" value="1"/>
</dbReference>
<gene>
    <name evidence="2" type="ORF">ANN_15838</name>
</gene>
<evidence type="ECO:0000313" key="2">
    <source>
        <dbReference type="EMBL" id="KAJ4433529.1"/>
    </source>
</evidence>
<accession>A0ABQ8SHB7</accession>
<name>A0ABQ8SHB7_PERAM</name>
<evidence type="ECO:0000256" key="1">
    <source>
        <dbReference type="ARBA" id="ARBA00005254"/>
    </source>
</evidence>
<keyword evidence="3" id="KW-1185">Reference proteome</keyword>